<dbReference type="EMBL" id="MU970089">
    <property type="protein sequence ID" value="KAK9321818.1"/>
    <property type="molecule type" value="Genomic_DNA"/>
</dbReference>
<proteinExistence type="predicted"/>
<protein>
    <submittedName>
        <fullName evidence="1">Nucleotide-diphospho-sugar transferase</fullName>
    </submittedName>
</protein>
<reference evidence="2" key="1">
    <citation type="journal article" date="2024" name="Front. Bioeng. Biotechnol.">
        <title>Genome-scale model development and genomic sequencing of the oleaginous clade Lipomyces.</title>
        <authorList>
            <person name="Czajka J.J."/>
            <person name="Han Y."/>
            <person name="Kim J."/>
            <person name="Mondo S.J."/>
            <person name="Hofstad B.A."/>
            <person name="Robles A."/>
            <person name="Haridas S."/>
            <person name="Riley R."/>
            <person name="LaButti K."/>
            <person name="Pangilinan J."/>
            <person name="Andreopoulos W."/>
            <person name="Lipzen A."/>
            <person name="Yan J."/>
            <person name="Wang M."/>
            <person name="Ng V."/>
            <person name="Grigoriev I.V."/>
            <person name="Spatafora J.W."/>
            <person name="Magnuson J.K."/>
            <person name="Baker S.E."/>
            <person name="Pomraning K.R."/>
        </authorList>
    </citation>
    <scope>NUCLEOTIDE SEQUENCE [LARGE SCALE GENOMIC DNA]</scope>
    <source>
        <strain evidence="2">CBS 10300</strain>
    </source>
</reference>
<evidence type="ECO:0000313" key="2">
    <source>
        <dbReference type="Proteomes" id="UP001489719"/>
    </source>
</evidence>
<evidence type="ECO:0000313" key="1">
    <source>
        <dbReference type="EMBL" id="KAK9321818.1"/>
    </source>
</evidence>
<name>A0ACC3TNW4_9ASCO</name>
<dbReference type="Proteomes" id="UP001489719">
    <property type="component" value="Unassembled WGS sequence"/>
</dbReference>
<accession>A0ACC3TNW4</accession>
<gene>
    <name evidence="1" type="ORF">V1517DRAFT_292651</name>
</gene>
<organism evidence="1 2">
    <name type="scientific">Lipomyces orientalis</name>
    <dbReference type="NCBI Taxonomy" id="1233043"/>
    <lineage>
        <taxon>Eukaryota</taxon>
        <taxon>Fungi</taxon>
        <taxon>Dikarya</taxon>
        <taxon>Ascomycota</taxon>
        <taxon>Saccharomycotina</taxon>
        <taxon>Lipomycetes</taxon>
        <taxon>Lipomycetales</taxon>
        <taxon>Lipomycetaceae</taxon>
        <taxon>Lipomyces</taxon>
    </lineage>
</organism>
<keyword evidence="2" id="KW-1185">Reference proteome</keyword>
<sequence length="381" mass="44081">MIMPFPSFSPFLRRAIYLINIGAFIGTLYVSQGMLSRSLPNSLDCKTVDDQDHRRASQFLRQDPLSRPLPTNFGAIPKLIHQSWSTPDLPSKFATWSRSCREQNPDWEWVLWTDEDNLNLVKSYCPWLLTYYQQLRGEIYRADIVRNLYMYIYGGIYADLDVECLRPANELFESHNVSTIQYNSSYETSNTSNHSTGQGKAFFGRMGADDQFEQSIPNAWMASTPGHPFFLLPLESAVHKLSSKSENASPESFTGPIALKEAITTYFDKYSDSDELEERLQDSSALKGIFGSEYKMKHSIEVLPFWNVFPYSWSRDGDEFRSICSANSAAYDKEKCKLIIATDHWGSYFITYWSHTWSWEGHDENHMKNVEKRLLHSYVRK</sequence>
<comment type="caution">
    <text evidence="1">The sequence shown here is derived from an EMBL/GenBank/DDBJ whole genome shotgun (WGS) entry which is preliminary data.</text>
</comment>
<keyword evidence="1" id="KW-0808">Transferase</keyword>